<dbReference type="PANTHER" id="PTHR34387:SF1">
    <property type="entry name" value="PERIPLASMIC IMMUNOGENIC PROTEIN"/>
    <property type="match status" value="1"/>
</dbReference>
<dbReference type="InterPro" id="IPR052022">
    <property type="entry name" value="26kDa_periplasmic_antigen"/>
</dbReference>
<dbReference type="Pfam" id="PF04402">
    <property type="entry name" value="SIMPL"/>
    <property type="match status" value="1"/>
</dbReference>
<dbReference type="RefSeq" id="WP_157112629.1">
    <property type="nucleotide sequence ID" value="NZ_JAAXOO010000001.1"/>
</dbReference>
<dbReference type="AlphaFoldDB" id="A0A846XA43"/>
<dbReference type="Proteomes" id="UP000565715">
    <property type="component" value="Unassembled WGS sequence"/>
</dbReference>
<keyword evidence="2" id="KW-1185">Reference proteome</keyword>
<dbReference type="EMBL" id="JAAXOO010000001">
    <property type="protein sequence ID" value="NKY32832.1"/>
    <property type="molecule type" value="Genomic_DNA"/>
</dbReference>
<evidence type="ECO:0000313" key="2">
    <source>
        <dbReference type="Proteomes" id="UP000565715"/>
    </source>
</evidence>
<organism evidence="1 2">
    <name type="scientific">Nocardia speluncae</name>
    <dbReference type="NCBI Taxonomy" id="419477"/>
    <lineage>
        <taxon>Bacteria</taxon>
        <taxon>Bacillati</taxon>
        <taxon>Actinomycetota</taxon>
        <taxon>Actinomycetes</taxon>
        <taxon>Mycobacteriales</taxon>
        <taxon>Nocardiaceae</taxon>
        <taxon>Nocardia</taxon>
    </lineage>
</organism>
<gene>
    <name evidence="1" type="ORF">HGA13_07055</name>
</gene>
<name>A0A846XA43_9NOCA</name>
<dbReference type="PANTHER" id="PTHR34387">
    <property type="entry name" value="SLR1258 PROTEIN"/>
    <property type="match status" value="1"/>
</dbReference>
<evidence type="ECO:0000313" key="1">
    <source>
        <dbReference type="EMBL" id="NKY32832.1"/>
    </source>
</evidence>
<protein>
    <submittedName>
        <fullName evidence="1">SIMPL domain-containing protein</fullName>
    </submittedName>
</protein>
<dbReference type="InterPro" id="IPR007497">
    <property type="entry name" value="SIMPL/DUF541"/>
</dbReference>
<dbReference type="Gene3D" id="3.30.110.170">
    <property type="entry name" value="Protein of unknown function (DUF541), domain 1"/>
    <property type="match status" value="1"/>
</dbReference>
<sequence>MNHPQTGTVTVFGQGTVRAIPDLIVVGIGVECRASTVGLAYEQAGRRLTAITTTLRDDEVTDTDIATGVLSVRSDIAWQDGVSRITGYIATSGLRITLSQPGAGGPGAVPDPASVIAHAVAAGGDDARLGGIQHTFTDRTRLLTRARDSAWDDALDRARQYARRAARDLGPVLEITEDTAAPAPRAPQESGAVRMVAATSQSSVPVEPGEQEISAILRATWQLG</sequence>
<comment type="caution">
    <text evidence="1">The sequence shown here is derived from an EMBL/GenBank/DDBJ whole genome shotgun (WGS) entry which is preliminary data.</text>
</comment>
<proteinExistence type="predicted"/>
<dbReference type="GO" id="GO:0006974">
    <property type="term" value="P:DNA damage response"/>
    <property type="evidence" value="ECO:0007669"/>
    <property type="project" value="TreeGrafter"/>
</dbReference>
<dbReference type="Gene3D" id="3.30.70.2970">
    <property type="entry name" value="Protein of unknown function (DUF541), domain 2"/>
    <property type="match status" value="1"/>
</dbReference>
<reference evidence="1 2" key="1">
    <citation type="submission" date="2020-04" db="EMBL/GenBank/DDBJ databases">
        <title>MicrobeNet Type strains.</title>
        <authorList>
            <person name="Nicholson A.C."/>
        </authorList>
    </citation>
    <scope>NUCLEOTIDE SEQUENCE [LARGE SCALE GENOMIC DNA]</scope>
    <source>
        <strain evidence="1 2">DSM 45078</strain>
    </source>
</reference>
<accession>A0A846XA43</accession>